<sequence length="100" mass="11080">MYPPASQDKTLPTLDPNHLKNTTPKIPTTQPSQPTTTTILILPNQYLIEPPKTNISSPNQNDSNLQKKTGSQFFLEVSFQNNFPGVCKSSDNSSCKQNMT</sequence>
<dbReference type="EMBL" id="HBUF01310561">
    <property type="protein sequence ID" value="CAG6693044.1"/>
    <property type="molecule type" value="Transcribed_RNA"/>
</dbReference>
<organism evidence="2">
    <name type="scientific">Cacopsylla melanoneura</name>
    <dbReference type="NCBI Taxonomy" id="428564"/>
    <lineage>
        <taxon>Eukaryota</taxon>
        <taxon>Metazoa</taxon>
        <taxon>Ecdysozoa</taxon>
        <taxon>Arthropoda</taxon>
        <taxon>Hexapoda</taxon>
        <taxon>Insecta</taxon>
        <taxon>Pterygota</taxon>
        <taxon>Neoptera</taxon>
        <taxon>Paraneoptera</taxon>
        <taxon>Hemiptera</taxon>
        <taxon>Sternorrhyncha</taxon>
        <taxon>Psylloidea</taxon>
        <taxon>Psyllidae</taxon>
        <taxon>Psyllinae</taxon>
        <taxon>Cacopsylla</taxon>
    </lineage>
</organism>
<feature type="compositionally biased region" description="Low complexity" evidence="1">
    <location>
        <begin position="22"/>
        <end position="36"/>
    </location>
</feature>
<evidence type="ECO:0000256" key="1">
    <source>
        <dbReference type="SAM" id="MobiDB-lite"/>
    </source>
</evidence>
<accession>A0A8D8TU78</accession>
<proteinExistence type="predicted"/>
<dbReference type="AlphaFoldDB" id="A0A8D8TU78"/>
<evidence type="ECO:0000313" key="2">
    <source>
        <dbReference type="EMBL" id="CAG6693044.1"/>
    </source>
</evidence>
<name>A0A8D8TU78_9HEMI</name>
<protein>
    <submittedName>
        <fullName evidence="2">Uncharacterized protein</fullName>
    </submittedName>
</protein>
<feature type="region of interest" description="Disordered" evidence="1">
    <location>
        <begin position="1"/>
        <end position="36"/>
    </location>
</feature>
<reference evidence="2" key="1">
    <citation type="submission" date="2021-05" db="EMBL/GenBank/DDBJ databases">
        <authorList>
            <person name="Alioto T."/>
            <person name="Alioto T."/>
            <person name="Gomez Garrido J."/>
        </authorList>
    </citation>
    <scope>NUCLEOTIDE SEQUENCE</scope>
</reference>